<sequence>MNKNMKTICKDIQKGVNLDFNIPQYFNRLVTLYEQYAKIKFSMLYYTFYENYAEDNKSRPVEEEALLKEMNQIVRDNLLNNFSGETMETGVKELDSIRNTIISRMKILTAYTDIFQVYEYIFNRIEYNYEDKIDEIDDEAFVSEVISYIFDTKDNVIINEKIKEVIGQLPVRLTKSRYFDLVKDSLTIYKGADRSSLDSYLYMIKTGAMLYEQEDMDTAYPHLYNLRKELETLDYKNLTKEEYLSYTEKIDEAAFFINSSVDYYYGLQECVNHLYVMLILAPYAYMEGYRIEGPQGEMKFLLLPADEDNCKKLIHDINQHFFAEKKVPLEKETEEKLTYTEGRQELMTEEIQSLEAYFYDIKSEHVKMIESLMLGPLFHCLNTAQNLLGTSLFVELDRIMENKLVDEEYLLNAQNELILKLSDLFRKNSKYVNRGVMANTINKMPVFFQSVNDVTDYIKNTLEQCHDKAEKTACINIIRSLYEN</sequence>
<organism evidence="1 2">
    <name type="scientific">Anaerocolumna sedimenticola</name>
    <dbReference type="NCBI Taxonomy" id="2696063"/>
    <lineage>
        <taxon>Bacteria</taxon>
        <taxon>Bacillati</taxon>
        <taxon>Bacillota</taxon>
        <taxon>Clostridia</taxon>
        <taxon>Lachnospirales</taxon>
        <taxon>Lachnospiraceae</taxon>
        <taxon>Anaerocolumna</taxon>
    </lineage>
</organism>
<evidence type="ECO:0000313" key="2">
    <source>
        <dbReference type="Proteomes" id="UP000464314"/>
    </source>
</evidence>
<dbReference type="KEGG" id="anr:Ana3638_18440"/>
<evidence type="ECO:0000313" key="1">
    <source>
        <dbReference type="EMBL" id="QHQ62518.1"/>
    </source>
</evidence>
<proteinExistence type="predicted"/>
<dbReference type="Proteomes" id="UP000464314">
    <property type="component" value="Chromosome"/>
</dbReference>
<dbReference type="RefSeq" id="WP_161839341.1">
    <property type="nucleotide sequence ID" value="NZ_CP048000.1"/>
</dbReference>
<protein>
    <submittedName>
        <fullName evidence="1">Uncharacterized protein</fullName>
    </submittedName>
</protein>
<keyword evidence="2" id="KW-1185">Reference proteome</keyword>
<dbReference type="AlphaFoldDB" id="A0A6P1TST0"/>
<accession>A0A6P1TST0</accession>
<reference evidence="1 2" key="1">
    <citation type="submission" date="2020-01" db="EMBL/GenBank/DDBJ databases">
        <title>Genome analysis of Anaerocolumna sp. CBA3638.</title>
        <authorList>
            <person name="Kim J."/>
            <person name="Roh S.W."/>
        </authorList>
    </citation>
    <scope>NUCLEOTIDE SEQUENCE [LARGE SCALE GENOMIC DNA]</scope>
    <source>
        <strain evidence="1 2">CBA3638</strain>
    </source>
</reference>
<dbReference type="EMBL" id="CP048000">
    <property type="protein sequence ID" value="QHQ62518.1"/>
    <property type="molecule type" value="Genomic_DNA"/>
</dbReference>
<gene>
    <name evidence="1" type="ORF">Ana3638_18440</name>
</gene>
<name>A0A6P1TST0_9FIRM</name>